<accession>A0A3L6L2Z1</accession>
<proteinExistence type="predicted"/>
<organism evidence="2">
    <name type="scientific">Trypanosoma brucei equiperdum</name>
    <dbReference type="NCBI Taxonomy" id="630700"/>
    <lineage>
        <taxon>Eukaryota</taxon>
        <taxon>Discoba</taxon>
        <taxon>Euglenozoa</taxon>
        <taxon>Kinetoplastea</taxon>
        <taxon>Metakinetoplastina</taxon>
        <taxon>Trypanosomatida</taxon>
        <taxon>Trypanosomatidae</taxon>
        <taxon>Trypanosoma</taxon>
    </lineage>
</organism>
<sequence length="186" mass="21346">MLRGRWGIFQCTLIFRASFHDVRSKKMWERRQRELQKAGEQMELDEDVTPPPSIPRSSRVATRDESCEGDKEAMLALLQEQWQRRVARREAFIQWQAGQREKGAAQRLVRQAKTQEKFKSHRYHTQSGRIISVGLAREDGTSSNSDASVDLYSVGMCGSQLRSADFLVQPGSRNTHGTINLVLQKR</sequence>
<feature type="region of interest" description="Disordered" evidence="1">
    <location>
        <begin position="34"/>
        <end position="65"/>
    </location>
</feature>
<evidence type="ECO:0000256" key="1">
    <source>
        <dbReference type="SAM" id="MobiDB-lite"/>
    </source>
</evidence>
<comment type="caution">
    <text evidence="2">The sequence shown here is derived from an EMBL/GenBank/DDBJ whole genome shotgun (WGS) entry which is preliminary data.</text>
</comment>
<evidence type="ECO:0000313" key="2">
    <source>
        <dbReference type="EMBL" id="RHW70929.1"/>
    </source>
</evidence>
<dbReference type="AlphaFoldDB" id="A0A3L6L2Z1"/>
<name>A0A3L6L2Z1_9TRYP</name>
<gene>
    <name evidence="2" type="ORF">DPX39_080020600</name>
</gene>
<protein>
    <submittedName>
        <fullName evidence="2">Uncharacterized protein</fullName>
    </submittedName>
</protein>
<dbReference type="EMBL" id="QSBY01000008">
    <property type="protein sequence ID" value="RHW70929.1"/>
    <property type="molecule type" value="Genomic_DNA"/>
</dbReference>
<dbReference type="Proteomes" id="UP000266743">
    <property type="component" value="Chromosome 8"/>
</dbReference>
<reference evidence="2" key="1">
    <citation type="submission" date="2018-09" db="EMBL/GenBank/DDBJ databases">
        <title>whole genome sequence of T. equiperdum IVM-t1 strain.</title>
        <authorList>
            <person name="Suganuma K."/>
        </authorList>
    </citation>
    <scope>NUCLEOTIDE SEQUENCE [LARGE SCALE GENOMIC DNA]</scope>
    <source>
        <strain evidence="2">IVM-t1</strain>
    </source>
</reference>